<gene>
    <name evidence="1" type="ORF">BOLC5T34753H</name>
</gene>
<organism evidence="1">
    <name type="scientific">Brassica oleracea</name>
    <name type="common">Wild cabbage</name>
    <dbReference type="NCBI Taxonomy" id="3712"/>
    <lineage>
        <taxon>Eukaryota</taxon>
        <taxon>Viridiplantae</taxon>
        <taxon>Streptophyta</taxon>
        <taxon>Embryophyta</taxon>
        <taxon>Tracheophyta</taxon>
        <taxon>Spermatophyta</taxon>
        <taxon>Magnoliopsida</taxon>
        <taxon>eudicotyledons</taxon>
        <taxon>Gunneridae</taxon>
        <taxon>Pentapetalae</taxon>
        <taxon>rosids</taxon>
        <taxon>malvids</taxon>
        <taxon>Brassicales</taxon>
        <taxon>Brassicaceae</taxon>
        <taxon>Brassiceae</taxon>
        <taxon>Brassica</taxon>
    </lineage>
</organism>
<accession>A0A3P6FCY3</accession>
<reference evidence="1" key="1">
    <citation type="submission" date="2018-11" db="EMBL/GenBank/DDBJ databases">
        <authorList>
            <consortium name="Genoscope - CEA"/>
            <person name="William W."/>
        </authorList>
    </citation>
    <scope>NUCLEOTIDE SEQUENCE</scope>
</reference>
<dbReference type="EMBL" id="LR031877">
    <property type="protein sequence ID" value="VDD47206.1"/>
    <property type="molecule type" value="Genomic_DNA"/>
</dbReference>
<proteinExistence type="predicted"/>
<dbReference type="AlphaFoldDB" id="A0A3P6FCY3"/>
<sequence>MSDQEVGPNICISAFNEALETSKRNITSAAEANPICWPGPETMLLDSNRKEHLMAKRYLPELVWSSAESIEQFNSKCNLVQNSIAEKLCIYF</sequence>
<evidence type="ECO:0000313" key="1">
    <source>
        <dbReference type="EMBL" id="VDD47206.1"/>
    </source>
</evidence>
<protein>
    <submittedName>
        <fullName evidence="1">Uncharacterized protein</fullName>
    </submittedName>
</protein>
<name>A0A3P6FCY3_BRAOL</name>